<evidence type="ECO:0008006" key="4">
    <source>
        <dbReference type="Google" id="ProtNLM"/>
    </source>
</evidence>
<dbReference type="EMBL" id="JAANQT010001262">
    <property type="protein sequence ID" value="KAG1305872.1"/>
    <property type="molecule type" value="Genomic_DNA"/>
</dbReference>
<evidence type="ECO:0000313" key="2">
    <source>
        <dbReference type="EMBL" id="KAG1305872.1"/>
    </source>
</evidence>
<feature type="region of interest" description="Disordered" evidence="1">
    <location>
        <begin position="1"/>
        <end position="26"/>
    </location>
</feature>
<organism evidence="2 3">
    <name type="scientific">Rhizopus oryzae</name>
    <name type="common">Mucormycosis agent</name>
    <name type="synonym">Rhizopus arrhizus var. delemar</name>
    <dbReference type="NCBI Taxonomy" id="64495"/>
    <lineage>
        <taxon>Eukaryota</taxon>
        <taxon>Fungi</taxon>
        <taxon>Fungi incertae sedis</taxon>
        <taxon>Mucoromycota</taxon>
        <taxon>Mucoromycotina</taxon>
        <taxon>Mucoromycetes</taxon>
        <taxon>Mucorales</taxon>
        <taxon>Mucorineae</taxon>
        <taxon>Rhizopodaceae</taxon>
        <taxon>Rhizopus</taxon>
    </lineage>
</organism>
<dbReference type="SUPFAM" id="SSF56219">
    <property type="entry name" value="DNase I-like"/>
    <property type="match status" value="1"/>
</dbReference>
<accession>A0A9P6X5T4</accession>
<name>A0A9P6X5T4_RHIOR</name>
<keyword evidence="3" id="KW-1185">Reference proteome</keyword>
<dbReference type="InterPro" id="IPR036691">
    <property type="entry name" value="Endo/exonu/phosph_ase_sf"/>
</dbReference>
<gene>
    <name evidence="2" type="ORF">G6F64_008038</name>
</gene>
<sequence length="201" mass="22938">MDNSSLEMENIHESRESTPVDQEIDNSSQINQQAINSRILADCISRYNFRHYIISNSRSPTPEYIPADQQHGTTVFSTDLVYAPATGKDRREFFDSVLDTLTSASDIDPQRIIILGDFNYSYHQPHLSTPTPIIWIDYQLLSLSIDLGQTPSGFGLWHANPILTQQKVYRVQLKQWLTCIASSLPSQMTVQEQWDCVKSEI</sequence>
<proteinExistence type="predicted"/>
<protein>
    <recommendedName>
        <fullName evidence="4">Endonuclease/exonuclease/phosphatase domain-containing protein</fullName>
    </recommendedName>
</protein>
<dbReference type="Proteomes" id="UP000716291">
    <property type="component" value="Unassembled WGS sequence"/>
</dbReference>
<comment type="caution">
    <text evidence="2">The sequence shown here is derived from an EMBL/GenBank/DDBJ whole genome shotgun (WGS) entry which is preliminary data.</text>
</comment>
<evidence type="ECO:0000256" key="1">
    <source>
        <dbReference type="SAM" id="MobiDB-lite"/>
    </source>
</evidence>
<reference evidence="2" key="1">
    <citation type="journal article" date="2020" name="Microb. Genom.">
        <title>Genetic diversity of clinical and environmental Mucorales isolates obtained from an investigation of mucormycosis cases among solid organ transplant recipients.</title>
        <authorList>
            <person name="Nguyen M.H."/>
            <person name="Kaul D."/>
            <person name="Muto C."/>
            <person name="Cheng S.J."/>
            <person name="Richter R.A."/>
            <person name="Bruno V.M."/>
            <person name="Liu G."/>
            <person name="Beyhan S."/>
            <person name="Sundermann A.J."/>
            <person name="Mounaud S."/>
            <person name="Pasculle A.W."/>
            <person name="Nierman W.C."/>
            <person name="Driscoll E."/>
            <person name="Cumbie R."/>
            <person name="Clancy C.J."/>
            <person name="Dupont C.L."/>
        </authorList>
    </citation>
    <scope>NUCLEOTIDE SEQUENCE</scope>
    <source>
        <strain evidence="2">GL11</strain>
    </source>
</reference>
<dbReference type="AlphaFoldDB" id="A0A9P6X5T4"/>
<evidence type="ECO:0000313" key="3">
    <source>
        <dbReference type="Proteomes" id="UP000716291"/>
    </source>
</evidence>
<feature type="compositionally biased region" description="Basic and acidic residues" evidence="1">
    <location>
        <begin position="9"/>
        <end position="18"/>
    </location>
</feature>